<reference evidence="2 3" key="1">
    <citation type="journal article" date="2017" name="Plant Biotechnol. J.">
        <title>A comprehensive draft genome sequence for lupin (Lupinus angustifolius), an emerging health food: insights into plant-microbe interactions and legume evolution.</title>
        <authorList>
            <person name="Hane J.K."/>
            <person name="Ming Y."/>
            <person name="Kamphuis L.G."/>
            <person name="Nelson M.N."/>
            <person name="Garg G."/>
            <person name="Atkins C.A."/>
            <person name="Bayer P.E."/>
            <person name="Bravo A."/>
            <person name="Bringans S."/>
            <person name="Cannon S."/>
            <person name="Edwards D."/>
            <person name="Foley R."/>
            <person name="Gao L.L."/>
            <person name="Harrison M.J."/>
            <person name="Huang W."/>
            <person name="Hurgobin B."/>
            <person name="Li S."/>
            <person name="Liu C.W."/>
            <person name="McGrath A."/>
            <person name="Morahan G."/>
            <person name="Murray J."/>
            <person name="Weller J."/>
            <person name="Jian J."/>
            <person name="Singh K.B."/>
        </authorList>
    </citation>
    <scope>NUCLEOTIDE SEQUENCE [LARGE SCALE GENOMIC DNA]</scope>
    <source>
        <strain evidence="3">cv. Tanjil</strain>
        <tissue evidence="2">Whole plant</tissue>
    </source>
</reference>
<organism evidence="2 3">
    <name type="scientific">Lupinus angustifolius</name>
    <name type="common">Narrow-leaved blue lupine</name>
    <dbReference type="NCBI Taxonomy" id="3871"/>
    <lineage>
        <taxon>Eukaryota</taxon>
        <taxon>Viridiplantae</taxon>
        <taxon>Streptophyta</taxon>
        <taxon>Embryophyta</taxon>
        <taxon>Tracheophyta</taxon>
        <taxon>Spermatophyta</taxon>
        <taxon>Magnoliopsida</taxon>
        <taxon>eudicotyledons</taxon>
        <taxon>Gunneridae</taxon>
        <taxon>Pentapetalae</taxon>
        <taxon>rosids</taxon>
        <taxon>fabids</taxon>
        <taxon>Fabales</taxon>
        <taxon>Fabaceae</taxon>
        <taxon>Papilionoideae</taxon>
        <taxon>50 kb inversion clade</taxon>
        <taxon>genistoids sensu lato</taxon>
        <taxon>core genistoids</taxon>
        <taxon>Genisteae</taxon>
        <taxon>Lupinus</taxon>
    </lineage>
</organism>
<keyword evidence="3" id="KW-1185">Reference proteome</keyword>
<sequence>MPIAVPLKEVPFRIEPLKAEAPISSRVKRVYNVSKDSLLRSPERGLRKITPARGPKPGIPLRKMKTFSIPTSSPQPQSLVDIMGLLIPCLWMGTCLLLTSPPELIQPISQSAFPFTLPLFPFYFSGLGLAIDSPSGSDMTFAIYDGSGVIEASSSHSAGEQESSNPNVAVFLGSIVLVVLLAGMLASRI</sequence>
<keyword evidence="1" id="KW-0812">Transmembrane</keyword>
<dbReference type="Gramene" id="OIV93959">
    <property type="protein sequence ID" value="OIV93959"/>
    <property type="gene ID" value="TanjilG_05662"/>
</dbReference>
<proteinExistence type="predicted"/>
<keyword evidence="1" id="KW-1133">Transmembrane helix</keyword>
<keyword evidence="1" id="KW-0472">Membrane</keyword>
<evidence type="ECO:0000313" key="2">
    <source>
        <dbReference type="EMBL" id="OIV93959.1"/>
    </source>
</evidence>
<feature type="transmembrane region" description="Helical" evidence="1">
    <location>
        <begin position="82"/>
        <end position="100"/>
    </location>
</feature>
<accession>A0A4P1QST6</accession>
<evidence type="ECO:0000256" key="1">
    <source>
        <dbReference type="SAM" id="Phobius"/>
    </source>
</evidence>
<dbReference type="AlphaFoldDB" id="A0A4P1QST6"/>
<name>A0A4P1QST6_LUPAN</name>
<dbReference type="Proteomes" id="UP000188354">
    <property type="component" value="Chromosome LG17"/>
</dbReference>
<protein>
    <submittedName>
        <fullName evidence="2">Uncharacterized protein</fullName>
    </submittedName>
</protein>
<gene>
    <name evidence="2" type="ORF">TanjilG_05662</name>
</gene>
<evidence type="ECO:0000313" key="3">
    <source>
        <dbReference type="Proteomes" id="UP000188354"/>
    </source>
</evidence>
<feature type="transmembrane region" description="Helical" evidence="1">
    <location>
        <begin position="168"/>
        <end position="186"/>
    </location>
</feature>
<feature type="transmembrane region" description="Helical" evidence="1">
    <location>
        <begin position="112"/>
        <end position="131"/>
    </location>
</feature>
<dbReference type="EMBL" id="CM007377">
    <property type="protein sequence ID" value="OIV93959.1"/>
    <property type="molecule type" value="Genomic_DNA"/>
</dbReference>